<keyword evidence="2" id="KW-0732">Signal</keyword>
<dbReference type="AlphaFoldDB" id="A0AAV5V1U2"/>
<evidence type="ECO:0000256" key="1">
    <source>
        <dbReference type="SAM" id="MobiDB-lite"/>
    </source>
</evidence>
<feature type="region of interest" description="Disordered" evidence="1">
    <location>
        <begin position="149"/>
        <end position="241"/>
    </location>
</feature>
<keyword evidence="4" id="KW-1185">Reference proteome</keyword>
<proteinExistence type="predicted"/>
<name>A0AAV5V1U2_9BILA</name>
<dbReference type="EMBL" id="BTSY01000001">
    <property type="protein sequence ID" value="GMT12312.1"/>
    <property type="molecule type" value="Genomic_DNA"/>
</dbReference>
<feature type="chain" id="PRO_5043360853" evidence="2">
    <location>
        <begin position="22"/>
        <end position="241"/>
    </location>
</feature>
<gene>
    <name evidence="3" type="ORF">PFISCL1PPCAC_3609</name>
</gene>
<sequence length="241" mass="25230">MLSIRSSTVLLLLQLLPLAAAYGPCAGPYAQPQPLFGGAGCRGGGGYNQWRGVQYPAAGYGVQYPGVRYGTPYAGNVYAGQVPAPPPGGSYATAPHVAPVAPEPFVHPTQSTPTDHSTAMSAGEIATTTDELADIFDEFKGRDEEELLTGGGRLRSDTSPNSNLFLTPLQPPGRNTPYKPEISASHDEKLTASQISKDLISESTITDSKTGFIPQSKPLPASFTQTSAVDAKDPFSESAGM</sequence>
<reference evidence="3" key="1">
    <citation type="submission" date="2023-10" db="EMBL/GenBank/DDBJ databases">
        <title>Genome assembly of Pristionchus species.</title>
        <authorList>
            <person name="Yoshida K."/>
            <person name="Sommer R.J."/>
        </authorList>
    </citation>
    <scope>NUCLEOTIDE SEQUENCE</scope>
    <source>
        <strain evidence="3">RS5133</strain>
    </source>
</reference>
<feature type="non-terminal residue" evidence="3">
    <location>
        <position position="241"/>
    </location>
</feature>
<feature type="compositionally biased region" description="Polar residues" evidence="1">
    <location>
        <begin position="191"/>
        <end position="209"/>
    </location>
</feature>
<feature type="signal peptide" evidence="2">
    <location>
        <begin position="1"/>
        <end position="21"/>
    </location>
</feature>
<organism evidence="3 4">
    <name type="scientific">Pristionchus fissidentatus</name>
    <dbReference type="NCBI Taxonomy" id="1538716"/>
    <lineage>
        <taxon>Eukaryota</taxon>
        <taxon>Metazoa</taxon>
        <taxon>Ecdysozoa</taxon>
        <taxon>Nematoda</taxon>
        <taxon>Chromadorea</taxon>
        <taxon>Rhabditida</taxon>
        <taxon>Rhabditina</taxon>
        <taxon>Diplogasteromorpha</taxon>
        <taxon>Diplogasteroidea</taxon>
        <taxon>Neodiplogasteridae</taxon>
        <taxon>Pristionchus</taxon>
    </lineage>
</organism>
<dbReference type="Proteomes" id="UP001432322">
    <property type="component" value="Unassembled WGS sequence"/>
</dbReference>
<evidence type="ECO:0000313" key="4">
    <source>
        <dbReference type="Proteomes" id="UP001432322"/>
    </source>
</evidence>
<protein>
    <submittedName>
        <fullName evidence="3">Uncharacterized protein</fullName>
    </submittedName>
</protein>
<comment type="caution">
    <text evidence="3">The sequence shown here is derived from an EMBL/GenBank/DDBJ whole genome shotgun (WGS) entry which is preliminary data.</text>
</comment>
<evidence type="ECO:0000313" key="3">
    <source>
        <dbReference type="EMBL" id="GMT12312.1"/>
    </source>
</evidence>
<accession>A0AAV5V1U2</accession>
<evidence type="ECO:0000256" key="2">
    <source>
        <dbReference type="SAM" id="SignalP"/>
    </source>
</evidence>